<evidence type="ECO:0000256" key="7">
    <source>
        <dbReference type="RuleBase" id="RU363032"/>
    </source>
</evidence>
<gene>
    <name evidence="9" type="ORF">O4J56_18540</name>
</gene>
<dbReference type="CDD" id="cd06261">
    <property type="entry name" value="TM_PBP2"/>
    <property type="match status" value="1"/>
</dbReference>
<keyword evidence="2 7" id="KW-0813">Transport</keyword>
<dbReference type="PANTHER" id="PTHR43386">
    <property type="entry name" value="OLIGOPEPTIDE TRANSPORT SYSTEM PERMEASE PROTEIN APPC"/>
    <property type="match status" value="1"/>
</dbReference>
<proteinExistence type="inferred from homology"/>
<evidence type="ECO:0000256" key="2">
    <source>
        <dbReference type="ARBA" id="ARBA00022448"/>
    </source>
</evidence>
<dbReference type="PANTHER" id="PTHR43386:SF25">
    <property type="entry name" value="PEPTIDE ABC TRANSPORTER PERMEASE PROTEIN"/>
    <property type="match status" value="1"/>
</dbReference>
<dbReference type="InterPro" id="IPR000515">
    <property type="entry name" value="MetI-like"/>
</dbReference>
<keyword evidence="3" id="KW-1003">Cell membrane</keyword>
<evidence type="ECO:0000256" key="4">
    <source>
        <dbReference type="ARBA" id="ARBA00022692"/>
    </source>
</evidence>
<feature type="transmembrane region" description="Helical" evidence="7">
    <location>
        <begin position="125"/>
        <end position="143"/>
    </location>
</feature>
<reference evidence="9 10" key="1">
    <citation type="submission" date="2023-01" db="EMBL/GenBank/DDBJ databases">
        <title>Draft genome sequence of Nocardiopsis sp. RSe5-2 isolated from halophytes.</title>
        <authorList>
            <person name="Duangmal K."/>
            <person name="Chantavorakit T."/>
        </authorList>
    </citation>
    <scope>NUCLEOTIDE SEQUENCE [LARGE SCALE GENOMIC DNA]</scope>
    <source>
        <strain evidence="9 10">RSe5-2</strain>
    </source>
</reference>
<keyword evidence="5 7" id="KW-1133">Transmembrane helix</keyword>
<dbReference type="RefSeq" id="WP_270687265.1">
    <property type="nucleotide sequence ID" value="NZ_JAQFWQ010000055.1"/>
</dbReference>
<protein>
    <submittedName>
        <fullName evidence="9">ABC transporter permease</fullName>
    </submittedName>
</protein>
<feature type="transmembrane region" description="Helical" evidence="7">
    <location>
        <begin position="149"/>
        <end position="168"/>
    </location>
</feature>
<sequence>MSAIHAERVPAVRGALRRAAARDPLLAAAGCVAALAVAAAVAAPLIAPYDPAGVDQLEVFGPPSAAHWLGTDDLGRDVLSRIIHGARPTLAGPALVVLVSGVLGTALGVAAAWFGGRTDAVLSRALEVVLAFPGLVLAVIAAAVLGTGFAAPVVVLSIAYVPVLARVVRAAAIREAHLPYVEALRLQGASGPTICLRHLLPNLAPLILVQSTVGFGYALLDLAAVNFLGLGLQPPAAEWGLMIADGRSAVLGGHPGQALFPAAAVVAVVVSVNVLGERLADRFGLVEA</sequence>
<dbReference type="EMBL" id="JAQFWQ010000055">
    <property type="protein sequence ID" value="MDA2812649.1"/>
    <property type="molecule type" value="Genomic_DNA"/>
</dbReference>
<feature type="transmembrane region" description="Helical" evidence="7">
    <location>
        <begin position="25"/>
        <end position="47"/>
    </location>
</feature>
<accession>A0ABT4U6S6</accession>
<evidence type="ECO:0000313" key="10">
    <source>
        <dbReference type="Proteomes" id="UP001527866"/>
    </source>
</evidence>
<name>A0ABT4U6S6_9ACTN</name>
<dbReference type="InterPro" id="IPR050366">
    <property type="entry name" value="BP-dependent_transpt_permease"/>
</dbReference>
<feature type="transmembrane region" description="Helical" evidence="7">
    <location>
        <begin position="258"/>
        <end position="276"/>
    </location>
</feature>
<dbReference type="Pfam" id="PF00528">
    <property type="entry name" value="BPD_transp_1"/>
    <property type="match status" value="1"/>
</dbReference>
<evidence type="ECO:0000256" key="5">
    <source>
        <dbReference type="ARBA" id="ARBA00022989"/>
    </source>
</evidence>
<dbReference type="Gene3D" id="1.10.3720.10">
    <property type="entry name" value="MetI-like"/>
    <property type="match status" value="1"/>
</dbReference>
<evidence type="ECO:0000313" key="9">
    <source>
        <dbReference type="EMBL" id="MDA2812649.1"/>
    </source>
</evidence>
<feature type="transmembrane region" description="Helical" evidence="7">
    <location>
        <begin position="90"/>
        <end position="113"/>
    </location>
</feature>
<keyword evidence="4 7" id="KW-0812">Transmembrane</keyword>
<dbReference type="InterPro" id="IPR035906">
    <property type="entry name" value="MetI-like_sf"/>
</dbReference>
<dbReference type="SUPFAM" id="SSF161098">
    <property type="entry name" value="MetI-like"/>
    <property type="match status" value="1"/>
</dbReference>
<comment type="caution">
    <text evidence="9">The sequence shown here is derived from an EMBL/GenBank/DDBJ whole genome shotgun (WGS) entry which is preliminary data.</text>
</comment>
<feature type="transmembrane region" description="Helical" evidence="7">
    <location>
        <begin position="206"/>
        <end position="232"/>
    </location>
</feature>
<keyword evidence="10" id="KW-1185">Reference proteome</keyword>
<evidence type="ECO:0000259" key="8">
    <source>
        <dbReference type="PROSITE" id="PS50928"/>
    </source>
</evidence>
<evidence type="ECO:0000256" key="6">
    <source>
        <dbReference type="ARBA" id="ARBA00023136"/>
    </source>
</evidence>
<comment type="subcellular location">
    <subcellularLocation>
        <location evidence="1 7">Cell membrane</location>
        <topology evidence="1 7">Multi-pass membrane protein</topology>
    </subcellularLocation>
</comment>
<evidence type="ECO:0000256" key="1">
    <source>
        <dbReference type="ARBA" id="ARBA00004651"/>
    </source>
</evidence>
<dbReference type="Proteomes" id="UP001527866">
    <property type="component" value="Unassembled WGS sequence"/>
</dbReference>
<keyword evidence="6 7" id="KW-0472">Membrane</keyword>
<dbReference type="PROSITE" id="PS50928">
    <property type="entry name" value="ABC_TM1"/>
    <property type="match status" value="1"/>
</dbReference>
<comment type="similarity">
    <text evidence="7">Belongs to the binding-protein-dependent transport system permease family.</text>
</comment>
<evidence type="ECO:0000256" key="3">
    <source>
        <dbReference type="ARBA" id="ARBA00022475"/>
    </source>
</evidence>
<organism evidence="9 10">
    <name type="scientific">Nocardiopsis endophytica</name>
    <dbReference type="NCBI Taxonomy" id="3018445"/>
    <lineage>
        <taxon>Bacteria</taxon>
        <taxon>Bacillati</taxon>
        <taxon>Actinomycetota</taxon>
        <taxon>Actinomycetes</taxon>
        <taxon>Streptosporangiales</taxon>
        <taxon>Nocardiopsidaceae</taxon>
        <taxon>Nocardiopsis</taxon>
    </lineage>
</organism>
<feature type="domain" description="ABC transmembrane type-1" evidence="8">
    <location>
        <begin position="86"/>
        <end position="276"/>
    </location>
</feature>